<dbReference type="EMBL" id="JBHSBL010000019">
    <property type="protein sequence ID" value="MFC4068816.1"/>
    <property type="molecule type" value="Genomic_DNA"/>
</dbReference>
<evidence type="ECO:0000256" key="9">
    <source>
        <dbReference type="ARBA" id="ARBA00022777"/>
    </source>
</evidence>
<keyword evidence="13 16" id="KW-0472">Membrane</keyword>
<dbReference type="SUPFAM" id="SSF55874">
    <property type="entry name" value="ATPase domain of HSP90 chaperone/DNA topoisomerase II/histidine kinase"/>
    <property type="match status" value="1"/>
</dbReference>
<evidence type="ECO:0000256" key="12">
    <source>
        <dbReference type="ARBA" id="ARBA00023012"/>
    </source>
</evidence>
<dbReference type="Gene3D" id="3.30.450.20">
    <property type="entry name" value="PAS domain"/>
    <property type="match status" value="1"/>
</dbReference>
<comment type="caution">
    <text evidence="19">The sequence shown here is derived from an EMBL/GenBank/DDBJ whole genome shotgun (WGS) entry which is preliminary data.</text>
</comment>
<evidence type="ECO:0000259" key="17">
    <source>
        <dbReference type="PROSITE" id="PS50109"/>
    </source>
</evidence>
<dbReference type="PANTHER" id="PTHR42878:SF7">
    <property type="entry name" value="SENSOR HISTIDINE KINASE GLRK"/>
    <property type="match status" value="1"/>
</dbReference>
<keyword evidence="20" id="KW-1185">Reference proteome</keyword>
<evidence type="ECO:0000256" key="5">
    <source>
        <dbReference type="ARBA" id="ARBA00022553"/>
    </source>
</evidence>
<feature type="transmembrane region" description="Helical" evidence="16">
    <location>
        <begin position="284"/>
        <end position="306"/>
    </location>
</feature>
<dbReference type="Pfam" id="PF00989">
    <property type="entry name" value="PAS"/>
    <property type="match status" value="1"/>
</dbReference>
<dbReference type="Gene3D" id="3.30.565.10">
    <property type="entry name" value="Histidine kinase-like ATPase, C-terminal domain"/>
    <property type="match status" value="1"/>
</dbReference>
<dbReference type="Pfam" id="PF00512">
    <property type="entry name" value="HisKA"/>
    <property type="match status" value="1"/>
</dbReference>
<comment type="subcellular location">
    <subcellularLocation>
        <location evidence="3">Cell membrane</location>
    </subcellularLocation>
    <subcellularLocation>
        <location evidence="2">Membrane</location>
        <topology evidence="2">Multi-pass membrane protein</topology>
    </subcellularLocation>
</comment>
<accession>A0ABV8IZU7</accession>
<dbReference type="InterPro" id="IPR003661">
    <property type="entry name" value="HisK_dim/P_dom"/>
</dbReference>
<keyword evidence="10 19" id="KW-0067">ATP-binding</keyword>
<dbReference type="InterPro" id="IPR004358">
    <property type="entry name" value="Sig_transdc_His_kin-like_C"/>
</dbReference>
<dbReference type="Gene3D" id="1.10.287.130">
    <property type="match status" value="1"/>
</dbReference>
<evidence type="ECO:0000259" key="18">
    <source>
        <dbReference type="PROSITE" id="PS50112"/>
    </source>
</evidence>
<feature type="transmembrane region" description="Helical" evidence="16">
    <location>
        <begin position="122"/>
        <end position="147"/>
    </location>
</feature>
<feature type="transmembrane region" description="Helical" evidence="16">
    <location>
        <begin position="260"/>
        <end position="278"/>
    </location>
</feature>
<evidence type="ECO:0000256" key="10">
    <source>
        <dbReference type="ARBA" id="ARBA00022840"/>
    </source>
</evidence>
<dbReference type="PRINTS" id="PR00344">
    <property type="entry name" value="BCTRLSENSOR"/>
</dbReference>
<keyword evidence="9" id="KW-0418">Kinase</keyword>
<feature type="domain" description="PAS" evidence="18">
    <location>
        <begin position="335"/>
        <end position="371"/>
    </location>
</feature>
<dbReference type="SMART" id="SM00091">
    <property type="entry name" value="PAS"/>
    <property type="match status" value="1"/>
</dbReference>
<dbReference type="SMART" id="SM00387">
    <property type="entry name" value="HATPase_c"/>
    <property type="match status" value="1"/>
</dbReference>
<reference evidence="20" key="1">
    <citation type="journal article" date="2019" name="Int. J. Syst. Evol. Microbiol.">
        <title>The Global Catalogue of Microorganisms (GCM) 10K type strain sequencing project: providing services to taxonomists for standard genome sequencing and annotation.</title>
        <authorList>
            <consortium name="The Broad Institute Genomics Platform"/>
            <consortium name="The Broad Institute Genome Sequencing Center for Infectious Disease"/>
            <person name="Wu L."/>
            <person name="Ma J."/>
        </authorList>
    </citation>
    <scope>NUCLEOTIDE SEQUENCE [LARGE SCALE GENOMIC DNA]</scope>
    <source>
        <strain evidence="20">TBRC 5832</strain>
    </source>
</reference>
<dbReference type="SUPFAM" id="SSF47384">
    <property type="entry name" value="Homodimeric domain of signal transducing histidine kinase"/>
    <property type="match status" value="1"/>
</dbReference>
<evidence type="ECO:0000256" key="2">
    <source>
        <dbReference type="ARBA" id="ARBA00004141"/>
    </source>
</evidence>
<dbReference type="Proteomes" id="UP001595867">
    <property type="component" value="Unassembled WGS sequence"/>
</dbReference>
<keyword evidence="5" id="KW-0597">Phosphoprotein</keyword>
<sequence length="710" mass="75526">MTYRSSLARTALFATAYVLATVAGRMTVMDGTNLSMVWPAAGVLVLWFCAQRHSRTRWADVVALVAITAVVNLSTGASPRLTLVFVIANLSQITLFMYLFHRWQPHLWGAGGRQELTRLRDLWVLLGAAATSTTLGAALGTTGMWLINGNLAWSSGAVWLARNTASVLLIGAAGLRLSYSWHHRPIGWTWGTSWRWAAELWRATRWWRAAEYTALIACSALAYWFAFAATQGLPVAFSLIAVTVWAALRMPTTFVVCHDLAVGTVAVMFTLHGSGSFAEISDHATRALIAQLFVGMVAVIGLALALGRDERAALLFQLSADKADLAAQKNQAQQHGKLLTAIIDSMADGLSVIDADGQVLLRNAATTRLLGGRTSPGDKVASSDYYGLFHLDGRPMAGDETVYAQVIAGAEHACGEMLVRNPDVPEGRIVTVTGTRLVDADGVPRAVVVVHDITAERRHRDELTAFAGVVAHDLQNPLTAMRGWTEAAADALQDVPPHPSVTEAESSLLRAQRAGTRMRTLITDLLDYTTSRDAGLRPDVLDLTRIVTDIAAARADAMIAATGKAPRFDIGGLLPVHADPTLVRQLLDNLIGNSIKYTAPDVTPAISVRTAMTGNDRVEVTIVDNGIGIPAGQHEAIFGNFHRAHAASGYAGTGLGLSICQRIVNRHGGSITAADDPGGGSRFVFTLPSTGPTASSATAASPGRTAVTSG</sequence>
<evidence type="ECO:0000256" key="11">
    <source>
        <dbReference type="ARBA" id="ARBA00022989"/>
    </source>
</evidence>
<comment type="catalytic activity">
    <reaction evidence="1">
        <text>ATP + protein L-histidine = ADP + protein N-phospho-L-histidine.</text>
        <dbReference type="EC" id="2.7.13.3"/>
    </reaction>
</comment>
<evidence type="ECO:0000256" key="6">
    <source>
        <dbReference type="ARBA" id="ARBA00022679"/>
    </source>
</evidence>
<dbReference type="Pfam" id="PF02518">
    <property type="entry name" value="HATPase_c"/>
    <property type="match status" value="1"/>
</dbReference>
<dbReference type="InterPro" id="IPR013767">
    <property type="entry name" value="PAS_fold"/>
</dbReference>
<keyword evidence="8" id="KW-0547">Nucleotide-binding</keyword>
<evidence type="ECO:0000256" key="7">
    <source>
        <dbReference type="ARBA" id="ARBA00022692"/>
    </source>
</evidence>
<dbReference type="RefSeq" id="WP_378069702.1">
    <property type="nucleotide sequence ID" value="NZ_JBHSBL010000019.1"/>
</dbReference>
<dbReference type="EC" id="2.7.13.3" evidence="4"/>
<dbReference type="PROSITE" id="PS50109">
    <property type="entry name" value="HIS_KIN"/>
    <property type="match status" value="1"/>
</dbReference>
<gene>
    <name evidence="19" type="ORF">ACFO0C_28125</name>
</gene>
<keyword evidence="7 16" id="KW-0812">Transmembrane</keyword>
<proteinExistence type="predicted"/>
<dbReference type="PROSITE" id="PS50112">
    <property type="entry name" value="PAS"/>
    <property type="match status" value="1"/>
</dbReference>
<dbReference type="InterPro" id="IPR000014">
    <property type="entry name" value="PAS"/>
</dbReference>
<evidence type="ECO:0000256" key="15">
    <source>
        <dbReference type="SAM" id="MobiDB-lite"/>
    </source>
</evidence>
<feature type="compositionally biased region" description="Low complexity" evidence="15">
    <location>
        <begin position="691"/>
        <end position="703"/>
    </location>
</feature>
<feature type="transmembrane region" description="Helical" evidence="16">
    <location>
        <begin position="209"/>
        <end position="226"/>
    </location>
</feature>
<keyword evidence="6" id="KW-0808">Transferase</keyword>
<dbReference type="InterPro" id="IPR036890">
    <property type="entry name" value="HATPase_C_sf"/>
</dbReference>
<feature type="transmembrane region" description="Helical" evidence="16">
    <location>
        <begin position="159"/>
        <end position="179"/>
    </location>
</feature>
<evidence type="ECO:0000313" key="19">
    <source>
        <dbReference type="EMBL" id="MFC4068816.1"/>
    </source>
</evidence>
<keyword evidence="12" id="KW-0902">Two-component regulatory system</keyword>
<evidence type="ECO:0000256" key="3">
    <source>
        <dbReference type="ARBA" id="ARBA00004236"/>
    </source>
</evidence>
<dbReference type="SUPFAM" id="SSF55785">
    <property type="entry name" value="PYP-like sensor domain (PAS domain)"/>
    <property type="match status" value="1"/>
</dbReference>
<dbReference type="InterPro" id="IPR036097">
    <property type="entry name" value="HisK_dim/P_sf"/>
</dbReference>
<feature type="domain" description="Histidine kinase" evidence="17">
    <location>
        <begin position="469"/>
        <end position="691"/>
    </location>
</feature>
<feature type="region of interest" description="Disordered" evidence="15">
    <location>
        <begin position="691"/>
        <end position="710"/>
    </location>
</feature>
<evidence type="ECO:0000256" key="14">
    <source>
        <dbReference type="ARBA" id="ARBA00039401"/>
    </source>
</evidence>
<evidence type="ECO:0000313" key="20">
    <source>
        <dbReference type="Proteomes" id="UP001595867"/>
    </source>
</evidence>
<evidence type="ECO:0000256" key="1">
    <source>
        <dbReference type="ARBA" id="ARBA00000085"/>
    </source>
</evidence>
<feature type="transmembrane region" description="Helical" evidence="16">
    <location>
        <begin position="34"/>
        <end position="50"/>
    </location>
</feature>
<feature type="transmembrane region" description="Helical" evidence="16">
    <location>
        <begin position="81"/>
        <end position="101"/>
    </location>
</feature>
<evidence type="ECO:0000256" key="16">
    <source>
        <dbReference type="SAM" id="Phobius"/>
    </source>
</evidence>
<dbReference type="PANTHER" id="PTHR42878">
    <property type="entry name" value="TWO-COMPONENT HISTIDINE KINASE"/>
    <property type="match status" value="1"/>
</dbReference>
<keyword evidence="11 16" id="KW-1133">Transmembrane helix</keyword>
<dbReference type="CDD" id="cd00082">
    <property type="entry name" value="HisKA"/>
    <property type="match status" value="1"/>
</dbReference>
<name>A0ABV8IZU7_9ACTN</name>
<evidence type="ECO:0000256" key="8">
    <source>
        <dbReference type="ARBA" id="ARBA00022741"/>
    </source>
</evidence>
<evidence type="ECO:0000256" key="13">
    <source>
        <dbReference type="ARBA" id="ARBA00023136"/>
    </source>
</evidence>
<dbReference type="GO" id="GO:0005524">
    <property type="term" value="F:ATP binding"/>
    <property type="evidence" value="ECO:0007669"/>
    <property type="project" value="UniProtKB-KW"/>
</dbReference>
<dbReference type="SMART" id="SM00388">
    <property type="entry name" value="HisKA"/>
    <property type="match status" value="1"/>
</dbReference>
<evidence type="ECO:0000256" key="4">
    <source>
        <dbReference type="ARBA" id="ARBA00012438"/>
    </source>
</evidence>
<dbReference type="InterPro" id="IPR003594">
    <property type="entry name" value="HATPase_dom"/>
</dbReference>
<dbReference type="InterPro" id="IPR035965">
    <property type="entry name" value="PAS-like_dom_sf"/>
</dbReference>
<feature type="transmembrane region" description="Helical" evidence="16">
    <location>
        <begin position="57"/>
        <end position="75"/>
    </location>
</feature>
<dbReference type="InterPro" id="IPR050351">
    <property type="entry name" value="BphY/WalK/GraS-like"/>
</dbReference>
<dbReference type="InterPro" id="IPR005467">
    <property type="entry name" value="His_kinase_dom"/>
</dbReference>
<organism evidence="19 20">
    <name type="scientific">Actinoplanes subglobosus</name>
    <dbReference type="NCBI Taxonomy" id="1547892"/>
    <lineage>
        <taxon>Bacteria</taxon>
        <taxon>Bacillati</taxon>
        <taxon>Actinomycetota</taxon>
        <taxon>Actinomycetes</taxon>
        <taxon>Micromonosporales</taxon>
        <taxon>Micromonosporaceae</taxon>
        <taxon>Actinoplanes</taxon>
    </lineage>
</organism>
<protein>
    <recommendedName>
        <fullName evidence="14">Sensor-like histidine kinase SenX3</fullName>
        <ecNumber evidence="4">2.7.13.3</ecNumber>
    </recommendedName>
</protein>